<evidence type="ECO:0000313" key="2">
    <source>
        <dbReference type="EMBL" id="SQD93273.1"/>
    </source>
</evidence>
<proteinExistence type="predicted"/>
<evidence type="ECO:0000313" key="3">
    <source>
        <dbReference type="Proteomes" id="UP000249818"/>
    </source>
</evidence>
<organism evidence="2 3">
    <name type="scientific">Candidatus Bipolaricaulis anaerobius</name>
    <dbReference type="NCBI Taxonomy" id="2026885"/>
    <lineage>
        <taxon>Bacteria</taxon>
        <taxon>Candidatus Bipolaricaulota</taxon>
        <taxon>Candidatus Bipolaricaulia</taxon>
        <taxon>Candidatus Bipolaricaulales</taxon>
        <taxon>Candidatus Bipolaricaulaceae</taxon>
        <taxon>Candidatus Bipolaricaulis</taxon>
    </lineage>
</organism>
<name>A0A2X3K8G8_9BACT</name>
<dbReference type="KEGG" id="bana:BARAN1_1251"/>
<feature type="region of interest" description="Disordered" evidence="1">
    <location>
        <begin position="87"/>
        <end position="143"/>
    </location>
</feature>
<keyword evidence="3" id="KW-1185">Reference proteome</keyword>
<dbReference type="EMBL" id="LS483254">
    <property type="protein sequence ID" value="SQD93273.1"/>
    <property type="molecule type" value="Genomic_DNA"/>
</dbReference>
<accession>A0A2X3K8G8</accession>
<evidence type="ECO:0000256" key="1">
    <source>
        <dbReference type="SAM" id="MobiDB-lite"/>
    </source>
</evidence>
<protein>
    <submittedName>
        <fullName evidence="2">Uncharacterized protein</fullName>
    </submittedName>
</protein>
<dbReference type="AlphaFoldDB" id="A0A2X3K8G8"/>
<reference evidence="3" key="1">
    <citation type="submission" date="2018-05" db="EMBL/GenBank/DDBJ databases">
        <authorList>
            <person name="Hao L."/>
        </authorList>
    </citation>
    <scope>NUCLEOTIDE SEQUENCE [LARGE SCALE GENOMIC DNA]</scope>
</reference>
<dbReference type="Proteomes" id="UP000249818">
    <property type="component" value="Chromosome BARAN1"/>
</dbReference>
<gene>
    <name evidence="2" type="ORF">BARAN1_1251</name>
</gene>
<sequence>MMNSLPQGARIIASTIASTLLAVNRAIGLGLEGELLDLRTAVRTGEPQMAHVVHLAPLVGHVASLPWADRELLEPTMAGVYTVSAHVPGLTSHPPRAAGPGRAGVDDGRSLRQPRPTVRQATPPLTGYTLPRGATPLQRTRAR</sequence>